<comment type="similarity">
    <text evidence="1">Belongs to the MlaA family.</text>
</comment>
<reference evidence="5" key="1">
    <citation type="journal article" date="2020" name="mSystems">
        <title>Genome- and Community-Level Interaction Insights into Carbon Utilization and Element Cycling Functions of Hydrothermarchaeota in Hydrothermal Sediment.</title>
        <authorList>
            <person name="Zhou Z."/>
            <person name="Liu Y."/>
            <person name="Xu W."/>
            <person name="Pan J."/>
            <person name="Luo Z.H."/>
            <person name="Li M."/>
        </authorList>
    </citation>
    <scope>NUCLEOTIDE SEQUENCE [LARGE SCALE GENOMIC DNA]</scope>
    <source>
        <strain evidence="5">HyVt-357</strain>
    </source>
</reference>
<evidence type="ECO:0000256" key="4">
    <source>
        <dbReference type="SAM" id="SignalP"/>
    </source>
</evidence>
<dbReference type="GO" id="GO:0120010">
    <property type="term" value="P:intermembrane phospholipid transfer"/>
    <property type="evidence" value="ECO:0007669"/>
    <property type="project" value="TreeGrafter"/>
</dbReference>
<dbReference type="Pfam" id="PF04333">
    <property type="entry name" value="MlaA"/>
    <property type="match status" value="1"/>
</dbReference>
<feature type="chain" id="PRO_5032270951" evidence="4">
    <location>
        <begin position="32"/>
        <end position="266"/>
    </location>
</feature>
<evidence type="ECO:0000256" key="2">
    <source>
        <dbReference type="ARBA" id="ARBA00022729"/>
    </source>
</evidence>
<dbReference type="InterPro" id="IPR007428">
    <property type="entry name" value="MlaA"/>
</dbReference>
<feature type="signal peptide" evidence="4">
    <location>
        <begin position="1"/>
        <end position="31"/>
    </location>
</feature>
<evidence type="ECO:0000256" key="1">
    <source>
        <dbReference type="ARBA" id="ARBA00010634"/>
    </source>
</evidence>
<protein>
    <submittedName>
        <fullName evidence="5">VacJ family lipoprotein</fullName>
    </submittedName>
</protein>
<dbReference type="AlphaFoldDB" id="A0A831R4C3"/>
<comment type="caution">
    <text evidence="5">The sequence shown here is derived from an EMBL/GenBank/DDBJ whole genome shotgun (WGS) entry which is preliminary data.</text>
</comment>
<evidence type="ECO:0000256" key="3">
    <source>
        <dbReference type="SAM" id="MobiDB-lite"/>
    </source>
</evidence>
<dbReference type="GO" id="GO:0016020">
    <property type="term" value="C:membrane"/>
    <property type="evidence" value="ECO:0007669"/>
    <property type="project" value="InterPro"/>
</dbReference>
<dbReference type="PRINTS" id="PR01805">
    <property type="entry name" value="VACJLIPOPROT"/>
</dbReference>
<evidence type="ECO:0000313" key="5">
    <source>
        <dbReference type="EMBL" id="HEA52632.1"/>
    </source>
</evidence>
<dbReference type="EMBL" id="DRGY01000077">
    <property type="protein sequence ID" value="HEA52632.1"/>
    <property type="molecule type" value="Genomic_DNA"/>
</dbReference>
<dbReference type="Proteomes" id="UP000885748">
    <property type="component" value="Unassembled WGS sequence"/>
</dbReference>
<dbReference type="PANTHER" id="PTHR30035">
    <property type="entry name" value="LIPOPROTEIN VACJ-RELATED"/>
    <property type="match status" value="1"/>
</dbReference>
<sequence length="266" mass="29546">MMTHYLPRGRRLAISFAAAFIVAMSAGPTIAQTKQEPVPPVPESAAPTNSQDPYENWNRKVYRFNDTIDRWALRPVAKTYRTFVPDLIDRAITNFFNNLTEVRNFTNSVLQLKGESAIVAVGRFTYNTVLGLGGLIDVATALGLPERPEDFGQTLGYWGAGSGPYLMLPLLGPSSPRHLSGLGADVFVFPSPWNEVESPDNYYARGVQVVDKRADLIPAEGFISGDTYTFVRNAFLQRREFLINDGKVTRDPFASGDNEDLMLDDF</sequence>
<keyword evidence="5" id="KW-0449">Lipoprotein</keyword>
<proteinExistence type="inferred from homology"/>
<feature type="region of interest" description="Disordered" evidence="3">
    <location>
        <begin position="32"/>
        <end position="52"/>
    </location>
</feature>
<keyword evidence="2 4" id="KW-0732">Signal</keyword>
<dbReference type="PANTHER" id="PTHR30035:SF3">
    <property type="entry name" value="INTERMEMBRANE PHOSPHOLIPID TRANSPORT SYSTEM LIPOPROTEIN MLAA"/>
    <property type="match status" value="1"/>
</dbReference>
<gene>
    <name evidence="5" type="ORF">ENI00_09970</name>
</gene>
<accession>A0A831R4C3</accession>
<name>A0A831R4C3_9GAMM</name>
<organism evidence="5">
    <name type="scientific">Marinobacter antarcticus</name>
    <dbReference type="NCBI Taxonomy" id="564117"/>
    <lineage>
        <taxon>Bacteria</taxon>
        <taxon>Pseudomonadati</taxon>
        <taxon>Pseudomonadota</taxon>
        <taxon>Gammaproteobacteria</taxon>
        <taxon>Pseudomonadales</taxon>
        <taxon>Marinobacteraceae</taxon>
        <taxon>Marinobacter</taxon>
    </lineage>
</organism>